<dbReference type="InterPro" id="IPR004837">
    <property type="entry name" value="NaCa_Exmemb"/>
</dbReference>
<comment type="subcellular location">
    <subcellularLocation>
        <location evidence="1">Membrane</location>
        <topology evidence="1">Multi-pass membrane protein</topology>
    </subcellularLocation>
</comment>
<evidence type="ECO:0000256" key="1">
    <source>
        <dbReference type="ARBA" id="ARBA00004141"/>
    </source>
</evidence>
<evidence type="ECO:0000256" key="3">
    <source>
        <dbReference type="ARBA" id="ARBA00022989"/>
    </source>
</evidence>
<proteinExistence type="predicted"/>
<gene>
    <name evidence="7" type="ORF">E6K81_14990</name>
</gene>
<dbReference type="Gene3D" id="1.20.1420.30">
    <property type="entry name" value="NCX, central ion-binding region"/>
    <property type="match status" value="2"/>
</dbReference>
<dbReference type="GO" id="GO:0055085">
    <property type="term" value="P:transmembrane transport"/>
    <property type="evidence" value="ECO:0007669"/>
    <property type="project" value="InterPro"/>
</dbReference>
<evidence type="ECO:0000256" key="4">
    <source>
        <dbReference type="ARBA" id="ARBA00023136"/>
    </source>
</evidence>
<feature type="transmembrane region" description="Helical" evidence="5">
    <location>
        <begin position="48"/>
        <end position="70"/>
    </location>
</feature>
<evidence type="ECO:0000313" key="7">
    <source>
        <dbReference type="EMBL" id="TMQ69427.1"/>
    </source>
</evidence>
<comment type="caution">
    <text evidence="7">The sequence shown here is derived from an EMBL/GenBank/DDBJ whole genome shotgun (WGS) entry which is preliminary data.</text>
</comment>
<feature type="transmembrane region" description="Helical" evidence="5">
    <location>
        <begin position="348"/>
        <end position="365"/>
    </location>
</feature>
<feature type="transmembrane region" description="Helical" evidence="5">
    <location>
        <begin position="146"/>
        <end position="163"/>
    </location>
</feature>
<feature type="transmembrane region" description="Helical" evidence="5">
    <location>
        <begin position="262"/>
        <end position="285"/>
    </location>
</feature>
<evidence type="ECO:0000256" key="2">
    <source>
        <dbReference type="ARBA" id="ARBA00022692"/>
    </source>
</evidence>
<feature type="domain" description="Sodium/calcium exchanger membrane region" evidence="6">
    <location>
        <begin position="197"/>
        <end position="337"/>
    </location>
</feature>
<protein>
    <recommendedName>
        <fullName evidence="6">Sodium/calcium exchanger membrane region domain-containing protein</fullName>
    </recommendedName>
</protein>
<feature type="transmembrane region" description="Helical" evidence="5">
    <location>
        <begin position="82"/>
        <end position="102"/>
    </location>
</feature>
<dbReference type="Proteomes" id="UP000319771">
    <property type="component" value="Unassembled WGS sequence"/>
</dbReference>
<dbReference type="Pfam" id="PF01699">
    <property type="entry name" value="Na_Ca_ex"/>
    <property type="match status" value="2"/>
</dbReference>
<sequence length="392" mass="42691">MTGGPLSPADAPRTAVSALWTFPAILGSAFVVAWGAEAAQFFISQGIALALLAWIQVLPEFAVEAVIAWHRDVPLMTANFTGALRLLTGLGWPTIWVVYAIARRRRGEPGFWAGIELDPEHAAEVVGLLPTLVYWAGIIYRGTLGLIDAAILLALYAGYLVVVNRIPPKDHEELEDVAAAARMLIRLNGWPRRLAIAGMFVAGGAVLYLVAPPFLASMIGLATVLGVSQFVFVQWVAPFLSEFPEFMTTSYWARGRGKAGMALMNMVSSNVNQWTVLAAMIPIVYSLSLGHPAQVPLAGHRTELVLTLLQGTLGMVLLTNLNFQAYEALGLLALWFAQFCVPHWREEIAVVYAIWLAIEVASALWRPGRMKAFVVFPALWAMGGKRKGERGD</sequence>
<accession>A0A538U0K7</accession>
<organism evidence="7 8">
    <name type="scientific">Eiseniibacteriota bacterium</name>
    <dbReference type="NCBI Taxonomy" id="2212470"/>
    <lineage>
        <taxon>Bacteria</taxon>
        <taxon>Candidatus Eiseniibacteriota</taxon>
    </lineage>
</organism>
<feature type="transmembrane region" description="Helical" evidence="5">
    <location>
        <begin position="323"/>
        <end position="341"/>
    </location>
</feature>
<keyword evidence="2 5" id="KW-0812">Transmembrane</keyword>
<feature type="transmembrane region" description="Helical" evidence="5">
    <location>
        <begin position="194"/>
        <end position="211"/>
    </location>
</feature>
<feature type="transmembrane region" description="Helical" evidence="5">
    <location>
        <begin position="15"/>
        <end position="36"/>
    </location>
</feature>
<keyword evidence="4 5" id="KW-0472">Membrane</keyword>
<name>A0A538U0K7_UNCEI</name>
<feature type="transmembrane region" description="Helical" evidence="5">
    <location>
        <begin position="122"/>
        <end position="140"/>
    </location>
</feature>
<feature type="domain" description="Sodium/calcium exchanger membrane region" evidence="6">
    <location>
        <begin position="19"/>
        <end position="162"/>
    </location>
</feature>
<dbReference type="AlphaFoldDB" id="A0A538U0K7"/>
<dbReference type="InterPro" id="IPR044880">
    <property type="entry name" value="NCX_ion-bd_dom_sf"/>
</dbReference>
<evidence type="ECO:0000259" key="6">
    <source>
        <dbReference type="Pfam" id="PF01699"/>
    </source>
</evidence>
<dbReference type="EMBL" id="VBPB01000311">
    <property type="protein sequence ID" value="TMQ69427.1"/>
    <property type="molecule type" value="Genomic_DNA"/>
</dbReference>
<evidence type="ECO:0000256" key="5">
    <source>
        <dbReference type="SAM" id="Phobius"/>
    </source>
</evidence>
<keyword evidence="3 5" id="KW-1133">Transmembrane helix</keyword>
<evidence type="ECO:0000313" key="8">
    <source>
        <dbReference type="Proteomes" id="UP000319771"/>
    </source>
</evidence>
<reference evidence="7 8" key="1">
    <citation type="journal article" date="2019" name="Nat. Microbiol.">
        <title>Mediterranean grassland soil C-N compound turnover is dependent on rainfall and depth, and is mediated by genomically divergent microorganisms.</title>
        <authorList>
            <person name="Diamond S."/>
            <person name="Andeer P.F."/>
            <person name="Li Z."/>
            <person name="Crits-Christoph A."/>
            <person name="Burstein D."/>
            <person name="Anantharaman K."/>
            <person name="Lane K.R."/>
            <person name="Thomas B.C."/>
            <person name="Pan C."/>
            <person name="Northen T.R."/>
            <person name="Banfield J.F."/>
        </authorList>
    </citation>
    <scope>NUCLEOTIDE SEQUENCE [LARGE SCALE GENOMIC DNA]</scope>
    <source>
        <strain evidence="7">WS_11</strain>
    </source>
</reference>
<dbReference type="GO" id="GO:0016020">
    <property type="term" value="C:membrane"/>
    <property type="evidence" value="ECO:0007669"/>
    <property type="project" value="UniProtKB-SubCell"/>
</dbReference>